<accession>A0A1B7MEW9</accession>
<dbReference type="AlphaFoldDB" id="A0A1B7MEW9"/>
<name>A0A1B7MEW9_9AGAM</name>
<reference evidence="2 3" key="1">
    <citation type="submission" date="2016-06" db="EMBL/GenBank/DDBJ databases">
        <title>Comparative genomics of the ectomycorrhizal sister species Rhizopogon vinicolor and Rhizopogon vesiculosus (Basidiomycota: Boletales) reveals a divergence of the mating type B locus.</title>
        <authorList>
            <consortium name="DOE Joint Genome Institute"/>
            <person name="Mujic A.B."/>
            <person name="Kuo A."/>
            <person name="Tritt A."/>
            <person name="Lipzen A."/>
            <person name="Chen C."/>
            <person name="Johnson J."/>
            <person name="Sharma A."/>
            <person name="Barry K."/>
            <person name="Grigoriev I.V."/>
            <person name="Spatafora J.W."/>
        </authorList>
    </citation>
    <scope>NUCLEOTIDE SEQUENCE [LARGE SCALE GENOMIC DNA]</scope>
    <source>
        <strain evidence="2 3">AM-OR11-026</strain>
    </source>
</reference>
<dbReference type="STRING" id="1314800.A0A1B7MEW9"/>
<evidence type="ECO:0000313" key="2">
    <source>
        <dbReference type="EMBL" id="OAX31146.1"/>
    </source>
</evidence>
<feature type="domain" description="Retrovirus-related Pol polyprotein from transposon TNT 1-94-like beta-barrel" evidence="1">
    <location>
        <begin position="1"/>
        <end position="48"/>
    </location>
</feature>
<sequence>VIDSSATSHFCPDRSKFMTFTSIKPQDIHTMDGSTVSAIGRGDVQLDLPLG</sequence>
<evidence type="ECO:0000259" key="1">
    <source>
        <dbReference type="Pfam" id="PF22936"/>
    </source>
</evidence>
<gene>
    <name evidence="2" type="ORF">K503DRAFT_657170</name>
</gene>
<proteinExistence type="predicted"/>
<dbReference type="InterPro" id="IPR054722">
    <property type="entry name" value="PolX-like_BBD"/>
</dbReference>
<keyword evidence="3" id="KW-1185">Reference proteome</keyword>
<dbReference type="EMBL" id="KV449568">
    <property type="protein sequence ID" value="OAX31146.1"/>
    <property type="molecule type" value="Genomic_DNA"/>
</dbReference>
<dbReference type="OrthoDB" id="2660300at2759"/>
<evidence type="ECO:0000313" key="3">
    <source>
        <dbReference type="Proteomes" id="UP000092154"/>
    </source>
</evidence>
<dbReference type="Pfam" id="PF22936">
    <property type="entry name" value="Pol_BBD"/>
    <property type="match status" value="1"/>
</dbReference>
<protein>
    <recommendedName>
        <fullName evidence="1">Retrovirus-related Pol polyprotein from transposon TNT 1-94-like beta-barrel domain-containing protein</fullName>
    </recommendedName>
</protein>
<feature type="non-terminal residue" evidence="2">
    <location>
        <position position="51"/>
    </location>
</feature>
<feature type="non-terminal residue" evidence="2">
    <location>
        <position position="1"/>
    </location>
</feature>
<dbReference type="InParanoid" id="A0A1B7MEW9"/>
<organism evidence="2 3">
    <name type="scientific">Rhizopogon vinicolor AM-OR11-026</name>
    <dbReference type="NCBI Taxonomy" id="1314800"/>
    <lineage>
        <taxon>Eukaryota</taxon>
        <taxon>Fungi</taxon>
        <taxon>Dikarya</taxon>
        <taxon>Basidiomycota</taxon>
        <taxon>Agaricomycotina</taxon>
        <taxon>Agaricomycetes</taxon>
        <taxon>Agaricomycetidae</taxon>
        <taxon>Boletales</taxon>
        <taxon>Suillineae</taxon>
        <taxon>Rhizopogonaceae</taxon>
        <taxon>Rhizopogon</taxon>
    </lineage>
</organism>
<dbReference type="Proteomes" id="UP000092154">
    <property type="component" value="Unassembled WGS sequence"/>
</dbReference>